<evidence type="ECO:0000256" key="1">
    <source>
        <dbReference type="ARBA" id="ARBA00004275"/>
    </source>
</evidence>
<dbReference type="Pfam" id="PF00378">
    <property type="entry name" value="ECH_1"/>
    <property type="match status" value="1"/>
</dbReference>
<dbReference type="EMBL" id="LR778301">
    <property type="protein sequence ID" value="CAB1367414.1"/>
    <property type="molecule type" value="Genomic_DNA"/>
</dbReference>
<dbReference type="CDD" id="cd06558">
    <property type="entry name" value="crotonase-like"/>
    <property type="match status" value="1"/>
</dbReference>
<dbReference type="GO" id="GO:0004165">
    <property type="term" value="F:delta(3)-delta(2)-enoyl-CoA isomerase activity"/>
    <property type="evidence" value="ECO:0007669"/>
    <property type="project" value="UniProtKB-ARBA"/>
</dbReference>
<keyword evidence="2" id="KW-0576">Peroxisome</keyword>
<dbReference type="PANTHER" id="PTHR43684">
    <property type="match status" value="1"/>
</dbReference>
<dbReference type="SUPFAM" id="SSF52096">
    <property type="entry name" value="ClpP/crotonase"/>
    <property type="match status" value="1"/>
</dbReference>
<dbReference type="InterPro" id="IPR001753">
    <property type="entry name" value="Enoyl-CoA_hydra/iso"/>
</dbReference>
<keyword evidence="3" id="KW-0413">Isomerase</keyword>
<dbReference type="KEGG" id="doe:DENOEST_0242"/>
<name>A0A6S6YI44_9PROT</name>
<dbReference type="Proteomes" id="UP000515733">
    <property type="component" value="Chromosome"/>
</dbReference>
<gene>
    <name evidence="4" type="ORF">DENOEST_0242</name>
</gene>
<evidence type="ECO:0000256" key="2">
    <source>
        <dbReference type="ARBA" id="ARBA00023140"/>
    </source>
</evidence>
<dbReference type="InterPro" id="IPR051053">
    <property type="entry name" value="ECH/Chromodomain_protein"/>
</dbReference>
<accession>A0A6S6YI44</accession>
<dbReference type="AlphaFoldDB" id="A0A6S6YI44"/>
<comment type="subcellular location">
    <subcellularLocation>
        <location evidence="1">Peroxisome</location>
    </subcellularLocation>
</comment>
<sequence length="254" mass="26813">MHILTSIKAGVGIIEFNRPEQRNALNGPMYAAMADFLEAATVDPSVRVVVFTGQPGIFCAGNDLTEFTSAPAPGVVPPTSRFLDLVETFGKPLVAAVTGTAVGIGVTLQLHCDLVYVAEDAKLSMPFTRLGLVPELASSLLLPQRIGHVRAARLLLLGETYSGREAVDWGLANAALPAAAVRDAALDAARRLAALPPGAIRDTRALMRRAHAAAIHDALAAEADVFMSRLGGPEVKEAVAAFFEKRAADFSRFS</sequence>
<dbReference type="PANTHER" id="PTHR43684:SF1">
    <property type="entry name" value="ENOYL-COA DELTA ISOMERASE 2"/>
    <property type="match status" value="1"/>
</dbReference>
<proteinExistence type="predicted"/>
<reference evidence="4 5" key="1">
    <citation type="submission" date="2020-03" db="EMBL/GenBank/DDBJ databases">
        <authorList>
            <consortium name="Genoscope - CEA"/>
            <person name="William W."/>
        </authorList>
    </citation>
    <scope>NUCLEOTIDE SEQUENCE [LARGE SCALE GENOMIC DNA]</scope>
    <source>
        <strain evidence="5">DSM 16959</strain>
    </source>
</reference>
<protein>
    <submittedName>
        <fullName evidence="4">Enoyl-CoA hydratase/carnithine racemase</fullName>
    </submittedName>
</protein>
<evidence type="ECO:0000313" key="5">
    <source>
        <dbReference type="Proteomes" id="UP000515733"/>
    </source>
</evidence>
<dbReference type="OrthoDB" id="9807606at2"/>
<evidence type="ECO:0000313" key="4">
    <source>
        <dbReference type="EMBL" id="CAB1367414.1"/>
    </source>
</evidence>
<evidence type="ECO:0000256" key="3">
    <source>
        <dbReference type="ARBA" id="ARBA00023235"/>
    </source>
</evidence>
<keyword evidence="5" id="KW-1185">Reference proteome</keyword>
<dbReference type="InterPro" id="IPR029045">
    <property type="entry name" value="ClpP/crotonase-like_dom_sf"/>
</dbReference>
<organism evidence="4 5">
    <name type="scientific">Denitratisoma oestradiolicum</name>
    <dbReference type="NCBI Taxonomy" id="311182"/>
    <lineage>
        <taxon>Bacteria</taxon>
        <taxon>Pseudomonadati</taxon>
        <taxon>Pseudomonadota</taxon>
        <taxon>Betaproteobacteria</taxon>
        <taxon>Nitrosomonadales</taxon>
        <taxon>Sterolibacteriaceae</taxon>
        <taxon>Denitratisoma</taxon>
    </lineage>
</organism>
<dbReference type="Gene3D" id="3.90.226.10">
    <property type="entry name" value="2-enoyl-CoA Hydratase, Chain A, domain 1"/>
    <property type="match status" value="1"/>
</dbReference>
<dbReference type="RefSeq" id="WP_145770106.1">
    <property type="nucleotide sequence ID" value="NZ_LR778301.1"/>
</dbReference>